<dbReference type="InterPro" id="IPR051537">
    <property type="entry name" value="DNA_Adenine_Mtase"/>
</dbReference>
<evidence type="ECO:0000256" key="2">
    <source>
        <dbReference type="ARBA" id="ARBA00022603"/>
    </source>
</evidence>
<dbReference type="Proteomes" id="UP000193206">
    <property type="component" value="Unassembled WGS sequence"/>
</dbReference>
<keyword evidence="5" id="KW-0680">Restriction system</keyword>
<accession>A0A1X1L775</accession>
<gene>
    <name evidence="9" type="primary">bcgIA_1</name>
    <name evidence="8" type="ORF">B7692_04320</name>
    <name evidence="9" type="ORF">D8788_04390</name>
</gene>
<evidence type="ECO:0000256" key="5">
    <source>
        <dbReference type="ARBA" id="ARBA00022747"/>
    </source>
</evidence>
<dbReference type="PANTHER" id="PTHR42933:SF1">
    <property type="entry name" value="SITE-SPECIFIC DNA-METHYLTRANSFERASE (ADENINE-SPECIFIC)"/>
    <property type="match status" value="1"/>
</dbReference>
<reference evidence="8" key="2">
    <citation type="submission" date="2017-04" db="EMBL/GenBank/DDBJ databases">
        <authorList>
            <person name="Afonso C.L."/>
            <person name="Miller P.J."/>
            <person name="Scott M.A."/>
            <person name="Spackman E."/>
            <person name="Goraichik I."/>
            <person name="Dimitrov K.M."/>
            <person name="Suarez D.L."/>
            <person name="Swayne D.E."/>
        </authorList>
    </citation>
    <scope>NUCLEOTIDE SEQUENCE</scope>
    <source>
        <strain evidence="8">B_009152_10</strain>
    </source>
</reference>
<dbReference type="EMBL" id="NCVN01000016">
    <property type="protein sequence ID" value="ORP07557.1"/>
    <property type="molecule type" value="Genomic_DNA"/>
</dbReference>
<keyword evidence="2 8" id="KW-0489">Methyltransferase</keyword>
<feature type="domain" description="DNA methylase adenine-specific" evidence="7">
    <location>
        <begin position="318"/>
        <end position="607"/>
    </location>
</feature>
<dbReference type="GO" id="GO:0009007">
    <property type="term" value="F:site-specific DNA-methyltransferase (adenine-specific) activity"/>
    <property type="evidence" value="ECO:0007669"/>
    <property type="project" value="UniProtKB-EC"/>
</dbReference>
<keyword evidence="4" id="KW-0949">S-adenosyl-L-methionine</keyword>
<sequence length="653" mass="73938">MANEATATDQYVRREIEKFGVRYDEQGSSHPEIAKALKGASKQGKSGIGKPEFVMQISDYLIVIEDKRDNDKLINLTTDGSIAKDIPSLSGYAVNGAVHYANHIVTKTSSFDEVIAIGITGDEEFHSIQPVLVSITEEGITEEKLPKLIDLQELHPDNINEWYSVNVLKEYSIEQKRIFELQNVSKELHEDLRNYASLEGENKATVISAILLALNEEDFDIKKLTGNKYPKKTDGIEDTTRPVIDNDGMRILKAVKDYIASEGVMPEDKVNILLTKFSFLETNVRLNEKNGTLGVTPLHYFTKKLQDKVIHHFKQNTDYDILGNFYGEFVKYGGSDGNGLGIVLTPHHITTLMTELIDVLPTDYVLDPACGSGAFLISAMNRMTKLAKNKDEIKHIKQHQLLGIELQEKMFTVATTNMILRGDGKSNLQLNDMFSVAGEDTQKQKVNKILFNPPYSQGKTDKTLTEINFIRHALDMLVTGGKLAVIVPQSTMVGKSKEEKEYKKKILEKHTLDMVITVNKDTFYGVGTNPVIAVFEAGKPHDIERKKVKFINFEEDGFVVRKHIGLIDDGTAKKNRRYLFDVINGNEENYTTKFMVKSTIQAEDEWLHSFYYFNDEPPSDTDFEKTVADYLSFQFDMYTHGRGYLFEEVQDEE</sequence>
<evidence type="ECO:0000256" key="3">
    <source>
        <dbReference type="ARBA" id="ARBA00022679"/>
    </source>
</evidence>
<name>A0A1X1L775_STRMT</name>
<evidence type="ECO:0000256" key="1">
    <source>
        <dbReference type="ARBA" id="ARBA00011900"/>
    </source>
</evidence>
<dbReference type="GO" id="GO:0009307">
    <property type="term" value="P:DNA restriction-modification system"/>
    <property type="evidence" value="ECO:0007669"/>
    <property type="project" value="UniProtKB-KW"/>
</dbReference>
<dbReference type="EMBL" id="RJPW01000005">
    <property type="protein sequence ID" value="RSJ93007.1"/>
    <property type="molecule type" value="Genomic_DNA"/>
</dbReference>
<reference evidence="9 11" key="3">
    <citation type="submission" date="2018-11" db="EMBL/GenBank/DDBJ databases">
        <title>Species Designations Belie Phenotypic and Genotypic Heterogeneity in Oral Streptococci.</title>
        <authorList>
            <person name="Velsko I."/>
        </authorList>
    </citation>
    <scope>NUCLEOTIDE SEQUENCE [LARGE SCALE GENOMIC DNA]</scope>
    <source>
        <strain evidence="9 11">BCC22</strain>
    </source>
</reference>
<dbReference type="PRINTS" id="PR00507">
    <property type="entry name" value="N12N6MTFRASE"/>
</dbReference>
<dbReference type="CDD" id="cd02440">
    <property type="entry name" value="AdoMet_MTases"/>
    <property type="match status" value="1"/>
</dbReference>
<dbReference type="GO" id="GO:0008170">
    <property type="term" value="F:N-methyltransferase activity"/>
    <property type="evidence" value="ECO:0007669"/>
    <property type="project" value="InterPro"/>
</dbReference>
<dbReference type="InterPro" id="IPR003356">
    <property type="entry name" value="DNA_methylase_A-5"/>
</dbReference>
<proteinExistence type="predicted"/>
<dbReference type="InterPro" id="IPR002052">
    <property type="entry name" value="DNA_methylase_N6_adenine_CS"/>
</dbReference>
<dbReference type="SUPFAM" id="SSF53335">
    <property type="entry name" value="S-adenosyl-L-methionine-dependent methyltransferases"/>
    <property type="match status" value="1"/>
</dbReference>
<dbReference type="GO" id="GO:0003677">
    <property type="term" value="F:DNA binding"/>
    <property type="evidence" value="ECO:0007669"/>
    <property type="project" value="InterPro"/>
</dbReference>
<evidence type="ECO:0000313" key="10">
    <source>
        <dbReference type="Proteomes" id="UP000193206"/>
    </source>
</evidence>
<keyword evidence="3 8" id="KW-0808">Transferase</keyword>
<keyword evidence="9" id="KW-0378">Hydrolase</keyword>
<dbReference type="Gene3D" id="3.40.50.150">
    <property type="entry name" value="Vaccinia Virus protein VP39"/>
    <property type="match status" value="1"/>
</dbReference>
<dbReference type="EC" id="2.1.1.72" evidence="1"/>
<comment type="catalytic activity">
    <reaction evidence="6">
        <text>a 2'-deoxyadenosine in DNA + S-adenosyl-L-methionine = an N(6)-methyl-2'-deoxyadenosine in DNA + S-adenosyl-L-homocysteine + H(+)</text>
        <dbReference type="Rhea" id="RHEA:15197"/>
        <dbReference type="Rhea" id="RHEA-COMP:12418"/>
        <dbReference type="Rhea" id="RHEA-COMP:12419"/>
        <dbReference type="ChEBI" id="CHEBI:15378"/>
        <dbReference type="ChEBI" id="CHEBI:57856"/>
        <dbReference type="ChEBI" id="CHEBI:59789"/>
        <dbReference type="ChEBI" id="CHEBI:90615"/>
        <dbReference type="ChEBI" id="CHEBI:90616"/>
        <dbReference type="EC" id="2.1.1.72"/>
    </reaction>
</comment>
<evidence type="ECO:0000256" key="6">
    <source>
        <dbReference type="ARBA" id="ARBA00047942"/>
    </source>
</evidence>
<dbReference type="AlphaFoldDB" id="A0A1X1L775"/>
<evidence type="ECO:0000256" key="4">
    <source>
        <dbReference type="ARBA" id="ARBA00022691"/>
    </source>
</evidence>
<evidence type="ECO:0000313" key="8">
    <source>
        <dbReference type="EMBL" id="ORP07557.1"/>
    </source>
</evidence>
<protein>
    <recommendedName>
        <fullName evidence="1">site-specific DNA-methyltransferase (adenine-specific)</fullName>
        <ecNumber evidence="1">2.1.1.72</ecNumber>
    </recommendedName>
</protein>
<organism evidence="8 10">
    <name type="scientific">Streptococcus mitis</name>
    <dbReference type="NCBI Taxonomy" id="28037"/>
    <lineage>
        <taxon>Bacteria</taxon>
        <taxon>Bacillati</taxon>
        <taxon>Bacillota</taxon>
        <taxon>Bacilli</taxon>
        <taxon>Lactobacillales</taxon>
        <taxon>Streptococcaceae</taxon>
        <taxon>Streptococcus</taxon>
        <taxon>Streptococcus mitis group</taxon>
    </lineage>
</organism>
<dbReference type="Proteomes" id="UP000271520">
    <property type="component" value="Unassembled WGS sequence"/>
</dbReference>
<dbReference type="GO" id="GO:0032259">
    <property type="term" value="P:methylation"/>
    <property type="evidence" value="ECO:0007669"/>
    <property type="project" value="UniProtKB-KW"/>
</dbReference>
<reference evidence="8 10" key="1">
    <citation type="journal article" date="2016" name="Eur. J. Clin. Microbiol. Infect. Dis.">
        <title>Whole genome sequencing as a tool for phylogenetic analysis of clinical strains of Mitis group streptococci.</title>
        <authorList>
            <person name="Rasmussen L.H."/>
            <person name="Dargis R."/>
            <person name="Hojholt K."/>
            <person name="Christensen J.J."/>
            <person name="Skovgaard O."/>
            <person name="Justesen U.S."/>
            <person name="Rosenvinge F.S."/>
            <person name="Moser C."/>
            <person name="Lukjancenko O."/>
            <person name="Rasmussen S."/>
            <person name="Nielsen X.C."/>
        </authorList>
    </citation>
    <scope>NUCLEOTIDE SEQUENCE [LARGE SCALE GENOMIC DNA]</scope>
    <source>
        <strain evidence="8 10">B_009152_10</strain>
    </source>
</reference>
<evidence type="ECO:0000259" key="7">
    <source>
        <dbReference type="Pfam" id="PF02384"/>
    </source>
</evidence>
<evidence type="ECO:0000313" key="11">
    <source>
        <dbReference type="Proteomes" id="UP000271520"/>
    </source>
</evidence>
<dbReference type="PANTHER" id="PTHR42933">
    <property type="entry name" value="SLR6095 PROTEIN"/>
    <property type="match status" value="1"/>
</dbReference>
<dbReference type="Pfam" id="PF02384">
    <property type="entry name" value="N6_Mtase"/>
    <property type="match status" value="1"/>
</dbReference>
<comment type="caution">
    <text evidence="8">The sequence shown here is derived from an EMBL/GenBank/DDBJ whole genome shotgun (WGS) entry which is preliminary data.</text>
</comment>
<dbReference type="GO" id="GO:0016787">
    <property type="term" value="F:hydrolase activity"/>
    <property type="evidence" value="ECO:0007669"/>
    <property type="project" value="UniProtKB-KW"/>
</dbReference>
<dbReference type="InterPro" id="IPR029063">
    <property type="entry name" value="SAM-dependent_MTases_sf"/>
</dbReference>
<dbReference type="RefSeq" id="WP_084930008.1">
    <property type="nucleotide sequence ID" value="NZ_NCVN01000016.1"/>
</dbReference>
<dbReference type="PROSITE" id="PS00092">
    <property type="entry name" value="N6_MTASE"/>
    <property type="match status" value="1"/>
</dbReference>
<evidence type="ECO:0000313" key="9">
    <source>
        <dbReference type="EMBL" id="RSJ93007.1"/>
    </source>
</evidence>